<dbReference type="InterPro" id="IPR018306">
    <property type="entry name" value="Phage_T5_Orf172_DNA-bd"/>
</dbReference>
<accession>A0A1Y1XZG1</accession>
<organism evidence="3 4">
    <name type="scientific">Clohesyomyces aquaticus</name>
    <dbReference type="NCBI Taxonomy" id="1231657"/>
    <lineage>
        <taxon>Eukaryota</taxon>
        <taxon>Fungi</taxon>
        <taxon>Dikarya</taxon>
        <taxon>Ascomycota</taxon>
        <taxon>Pezizomycotina</taxon>
        <taxon>Dothideomycetes</taxon>
        <taxon>Pleosporomycetidae</taxon>
        <taxon>Pleosporales</taxon>
        <taxon>Lindgomycetaceae</taxon>
        <taxon>Clohesyomyces</taxon>
    </lineage>
</organism>
<dbReference type="EMBL" id="MCFA01000486">
    <property type="protein sequence ID" value="ORX91140.1"/>
    <property type="molecule type" value="Genomic_DNA"/>
</dbReference>
<protein>
    <recommendedName>
        <fullName evidence="2">Bacteriophage T5 Orf172 DNA-binding domain-containing protein</fullName>
    </recommendedName>
</protein>
<proteinExistence type="predicted"/>
<dbReference type="Proteomes" id="UP000193144">
    <property type="component" value="Unassembled WGS sequence"/>
</dbReference>
<reference evidence="3 4" key="1">
    <citation type="submission" date="2016-07" db="EMBL/GenBank/DDBJ databases">
        <title>Pervasive Adenine N6-methylation of Active Genes in Fungi.</title>
        <authorList>
            <consortium name="DOE Joint Genome Institute"/>
            <person name="Mondo S.J."/>
            <person name="Dannebaum R.O."/>
            <person name="Kuo R.C."/>
            <person name="Labutti K."/>
            <person name="Haridas S."/>
            <person name="Kuo A."/>
            <person name="Salamov A."/>
            <person name="Ahrendt S.R."/>
            <person name="Lipzen A."/>
            <person name="Sullivan W."/>
            <person name="Andreopoulos W.B."/>
            <person name="Clum A."/>
            <person name="Lindquist E."/>
            <person name="Daum C."/>
            <person name="Ramamoorthy G.K."/>
            <person name="Gryganskyi A."/>
            <person name="Culley D."/>
            <person name="Magnuson J.K."/>
            <person name="James T.Y."/>
            <person name="O'Malley M.A."/>
            <person name="Stajich J.E."/>
            <person name="Spatafora J.W."/>
            <person name="Visel A."/>
            <person name="Grigoriev I.V."/>
        </authorList>
    </citation>
    <scope>NUCLEOTIDE SEQUENCE [LARGE SCALE GENOMIC DNA]</scope>
    <source>
        <strain evidence="3 4">CBS 115471</strain>
    </source>
</reference>
<comment type="caution">
    <text evidence="3">The sequence shown here is derived from an EMBL/GenBank/DDBJ whole genome shotgun (WGS) entry which is preliminary data.</text>
</comment>
<gene>
    <name evidence="3" type="ORF">BCR34DRAFT_650422</name>
</gene>
<feature type="region of interest" description="Disordered" evidence="1">
    <location>
        <begin position="1"/>
        <end position="27"/>
    </location>
</feature>
<evidence type="ECO:0000313" key="4">
    <source>
        <dbReference type="Proteomes" id="UP000193144"/>
    </source>
</evidence>
<name>A0A1Y1XZG1_9PLEO</name>
<dbReference type="OrthoDB" id="3511049at2759"/>
<keyword evidence="4" id="KW-1185">Reference proteome</keyword>
<evidence type="ECO:0000313" key="3">
    <source>
        <dbReference type="EMBL" id="ORX91140.1"/>
    </source>
</evidence>
<dbReference type="InterPro" id="IPR053006">
    <property type="entry name" value="Meiosis_regulatory"/>
</dbReference>
<evidence type="ECO:0000256" key="1">
    <source>
        <dbReference type="SAM" id="MobiDB-lite"/>
    </source>
</evidence>
<dbReference type="Pfam" id="PF10544">
    <property type="entry name" value="T5orf172"/>
    <property type="match status" value="1"/>
</dbReference>
<feature type="compositionally biased region" description="Polar residues" evidence="1">
    <location>
        <begin position="18"/>
        <end position="27"/>
    </location>
</feature>
<evidence type="ECO:0000259" key="2">
    <source>
        <dbReference type="Pfam" id="PF10544"/>
    </source>
</evidence>
<dbReference type="STRING" id="1231657.A0A1Y1XZG1"/>
<feature type="domain" description="Bacteriophage T5 Orf172 DNA-binding" evidence="2">
    <location>
        <begin position="146"/>
        <end position="193"/>
    </location>
</feature>
<dbReference type="AlphaFoldDB" id="A0A1Y1XZG1"/>
<dbReference type="PANTHER" id="PTHR28094:SF1">
    <property type="entry name" value="MEIOTICALLY UP-REGULATED GENE 113 PROTEIN"/>
    <property type="match status" value="1"/>
</dbReference>
<sequence length="199" mass="21490">MAVLPLPMSPDDRAVASNAPNNLQARPTAQAGPLVVLNPSMTEKKAVAVVHVLPSPGALSGPVISPDVDPALYWPKAYDSSPSNIIAHANHHASPTHPHKLICGEISRLLDARDLRDGYVYAYEVEGSEGYVKICGATEAAAAPAVLVPHTRRVEALCHTEFDHRLIRMYCRACLKQHVEWFEVSVIEVTAVIHVGNSP</sequence>
<dbReference type="PANTHER" id="PTHR28094">
    <property type="entry name" value="MEIOTICALLY UP-REGULATED GENE 113 PROTEIN"/>
    <property type="match status" value="1"/>
</dbReference>